<protein>
    <recommendedName>
        <fullName evidence="2">HTH psq-type domain-containing protein</fullName>
    </recommendedName>
</protein>
<comment type="caution">
    <text evidence="1">The sequence shown here is derived from an EMBL/GenBank/DDBJ whole genome shotgun (WGS) entry which is preliminary data.</text>
</comment>
<gene>
    <name evidence="1" type="ORF">LCGC14_0548050</name>
</gene>
<feature type="non-terminal residue" evidence="1">
    <location>
        <position position="49"/>
    </location>
</feature>
<accession>A0A0F9UZ73</accession>
<dbReference type="EMBL" id="LAZR01000746">
    <property type="protein sequence ID" value="KKN58898.1"/>
    <property type="molecule type" value="Genomic_DNA"/>
</dbReference>
<evidence type="ECO:0008006" key="2">
    <source>
        <dbReference type="Google" id="ProtNLM"/>
    </source>
</evidence>
<organism evidence="1">
    <name type="scientific">marine sediment metagenome</name>
    <dbReference type="NCBI Taxonomy" id="412755"/>
    <lineage>
        <taxon>unclassified sequences</taxon>
        <taxon>metagenomes</taxon>
        <taxon>ecological metagenomes</taxon>
    </lineage>
</organism>
<proteinExistence type="predicted"/>
<evidence type="ECO:0000313" key="1">
    <source>
        <dbReference type="EMBL" id="KKN58898.1"/>
    </source>
</evidence>
<reference evidence="1" key="1">
    <citation type="journal article" date="2015" name="Nature">
        <title>Complex archaea that bridge the gap between prokaryotes and eukaryotes.</title>
        <authorList>
            <person name="Spang A."/>
            <person name="Saw J.H."/>
            <person name="Jorgensen S.L."/>
            <person name="Zaremba-Niedzwiedzka K."/>
            <person name="Martijn J."/>
            <person name="Lind A.E."/>
            <person name="van Eijk R."/>
            <person name="Schleper C."/>
            <person name="Guy L."/>
            <person name="Ettema T.J."/>
        </authorList>
    </citation>
    <scope>NUCLEOTIDE SEQUENCE</scope>
</reference>
<name>A0A0F9UZ73_9ZZZZ</name>
<sequence length="49" mass="5549">MTTSNPVVYNFSDIINKLNKGMKQQLIAEPYNVSRQSLMKALKKYLAAS</sequence>
<dbReference type="AlphaFoldDB" id="A0A0F9UZ73"/>